<feature type="compositionally biased region" description="Acidic residues" evidence="5">
    <location>
        <begin position="739"/>
        <end position="750"/>
    </location>
</feature>
<reference evidence="9 10" key="1">
    <citation type="submission" date="2018-08" db="EMBL/GenBank/DDBJ databases">
        <title>Aphanomyces genome sequencing and annotation.</title>
        <authorList>
            <person name="Minardi D."/>
            <person name="Oidtmann B."/>
            <person name="Van Der Giezen M."/>
            <person name="Studholme D.J."/>
        </authorList>
    </citation>
    <scope>NUCLEOTIDE SEQUENCE [LARGE SCALE GENOMIC DNA]</scope>
    <source>
        <strain evidence="8 9">Da</strain>
        <strain evidence="7 10">Sv</strain>
    </source>
</reference>
<evidence type="ECO:0000259" key="6">
    <source>
        <dbReference type="PROSITE" id="PS50865"/>
    </source>
</evidence>
<name>A0A3R7BI82_APHAT</name>
<evidence type="ECO:0000256" key="3">
    <source>
        <dbReference type="ARBA" id="ARBA00022833"/>
    </source>
</evidence>
<sequence>MHVDIAHARPAMILFKLHPTGGGVVTSQNVINYIDLAPQDDIFTLRGRLMLTESDRRRAQEEHMTELKDANPTSDDKSISLGDAVRRTKWCAGCNQGVVSAQRCSQCKRAFFCSTACQKTGWLKHKAQCRAISVEPSVAALWSPMLTATRSSNTDESCRAFSTIQAWMASDSTAATVFRGLNGVSMFLQHLESVDLESTWQSLLLITRFVESSADIAEDVVLMGGVATLVHLVNDLDAISALLRVLHQASPLEDDVELVACVQSTAILLQLLEHHPDALSQLATFQTPDEDDVGPDAVLTRLVGRVDTIYRLNRSATKGVPVGHHLYLNLLALTGALVHAYPECKPQFVAANVVATICTTIDKHCQLPPLPNATIMDVLTAWIMWFVWTFIYDWRVRLMTSEAMDILDRLVPLLTPFLSLPAACDDFTANHRGIHLASSVLRHVVDSDANLAPRTRLSALDLFVCAILPPFDVPEADRQRRIEANVDVIVGTLDHVLTRTLAFLDPNSSEKDTTLATMFLAEAVKCTGLVAHFGQAMPPVDHTNLPRTLAQVLQHENVLEDVKWIAMAALIQWVRTTVLPLDSSYYHSLLWENPVEDAVGNDVTDNGDDSNASLLPTVGGLLTLKKAVLGPLTPPPCDATVEITKPANLGSNAIASNVAGYLDPNIQSYIRSTWWPLAHFNPITFKKNKDLDITKDDYVRFNCKVYRSLLPDITYGEALRRIEKDWRDDTFVASVNDPDPVESNDSDDANPDVTPTTASSSVISVDRTMDFHLFSMSVLDLATSCTAGGMDALYLFLQSLRIKYDISMIFMDMHVKAIDSSKAPTDPTPTWILRNMCAGALVYKTTEIDITSIQYETLEYFVLPTTSGKAAPSTADTPKPTLDQLSYQMTCVLQDTTAVEFEGTFYGSVAAKRVRVFGLQHPSAVPLILTVTTEPTKQVLTAGRDGDGRRAVIGCVYLVQQSGLASYKFQQHKVLYDYNSETKAQIICEAPSPGYYYAIVFCIREMQYNHTTLPEATPLPLGVVANSFPLESVPNHPHNSMPCYFPGEKLVVQTPHSKASLRAKVENITSVDDSYIRCRQLDLFPTATDSHESNALIHEYFEHMAKTQPTFDELKKLDAAYANRYNQADQLSDDFNSVYHDDSELKKTSAKAKSAKFGVDDDRPPQDSVFASEEYSHAATYLEVG</sequence>
<dbReference type="SUPFAM" id="SSF48371">
    <property type="entry name" value="ARM repeat"/>
    <property type="match status" value="1"/>
</dbReference>
<dbReference type="AlphaFoldDB" id="A0A3R7BI82"/>
<evidence type="ECO:0000256" key="1">
    <source>
        <dbReference type="ARBA" id="ARBA00022723"/>
    </source>
</evidence>
<gene>
    <name evidence="7" type="ORF">DYB35_000378</name>
    <name evidence="8" type="ORF">DYB37_000433</name>
</gene>
<accession>A0A3R7BI82</accession>
<evidence type="ECO:0000313" key="9">
    <source>
        <dbReference type="Proteomes" id="UP000285430"/>
    </source>
</evidence>
<evidence type="ECO:0000256" key="5">
    <source>
        <dbReference type="SAM" id="MobiDB-lite"/>
    </source>
</evidence>
<protein>
    <recommendedName>
        <fullName evidence="6">MYND-type domain-containing protein</fullName>
    </recommendedName>
</protein>
<dbReference type="InterPro" id="IPR016024">
    <property type="entry name" value="ARM-type_fold"/>
</dbReference>
<dbReference type="Gene3D" id="6.10.140.2220">
    <property type="match status" value="1"/>
</dbReference>
<dbReference type="EMBL" id="QUTH01002988">
    <property type="protein sequence ID" value="RHZ22525.1"/>
    <property type="molecule type" value="Genomic_DNA"/>
</dbReference>
<dbReference type="SUPFAM" id="SSF144232">
    <property type="entry name" value="HIT/MYND zinc finger-like"/>
    <property type="match status" value="1"/>
</dbReference>
<dbReference type="Proteomes" id="UP000285430">
    <property type="component" value="Unassembled WGS sequence"/>
</dbReference>
<dbReference type="PROSITE" id="PS50865">
    <property type="entry name" value="ZF_MYND_2"/>
    <property type="match status" value="1"/>
</dbReference>
<proteinExistence type="predicted"/>
<feature type="region of interest" description="Disordered" evidence="5">
    <location>
        <begin position="56"/>
        <end position="78"/>
    </location>
</feature>
<keyword evidence="1" id="KW-0479">Metal-binding</keyword>
<dbReference type="Proteomes" id="UP000285712">
    <property type="component" value="Unassembled WGS sequence"/>
</dbReference>
<feature type="region of interest" description="Disordered" evidence="5">
    <location>
        <begin position="733"/>
        <end position="759"/>
    </location>
</feature>
<dbReference type="GO" id="GO:0008270">
    <property type="term" value="F:zinc ion binding"/>
    <property type="evidence" value="ECO:0007669"/>
    <property type="project" value="UniProtKB-KW"/>
</dbReference>
<keyword evidence="2 4" id="KW-0863">Zinc-finger</keyword>
<evidence type="ECO:0000313" key="8">
    <source>
        <dbReference type="EMBL" id="RHZ22525.1"/>
    </source>
</evidence>
<dbReference type="InterPro" id="IPR011989">
    <property type="entry name" value="ARM-like"/>
</dbReference>
<dbReference type="InterPro" id="IPR002893">
    <property type="entry name" value="Znf_MYND"/>
</dbReference>
<comment type="caution">
    <text evidence="7">The sequence shown here is derived from an EMBL/GenBank/DDBJ whole genome shotgun (WGS) entry which is preliminary data.</text>
</comment>
<dbReference type="PROSITE" id="PS01360">
    <property type="entry name" value="ZF_MYND_1"/>
    <property type="match status" value="1"/>
</dbReference>
<evidence type="ECO:0000313" key="10">
    <source>
        <dbReference type="Proteomes" id="UP000285712"/>
    </source>
</evidence>
<evidence type="ECO:0000256" key="4">
    <source>
        <dbReference type="PROSITE-ProRule" id="PRU00134"/>
    </source>
</evidence>
<organism evidence="7 10">
    <name type="scientific">Aphanomyces astaci</name>
    <name type="common">Crayfish plague agent</name>
    <dbReference type="NCBI Taxonomy" id="112090"/>
    <lineage>
        <taxon>Eukaryota</taxon>
        <taxon>Sar</taxon>
        <taxon>Stramenopiles</taxon>
        <taxon>Oomycota</taxon>
        <taxon>Saprolegniomycetes</taxon>
        <taxon>Saprolegniales</taxon>
        <taxon>Verrucalvaceae</taxon>
        <taxon>Aphanomyces</taxon>
    </lineage>
</organism>
<feature type="region of interest" description="Disordered" evidence="5">
    <location>
        <begin position="1150"/>
        <end position="1171"/>
    </location>
</feature>
<feature type="domain" description="MYND-type" evidence="6">
    <location>
        <begin position="91"/>
        <end position="129"/>
    </location>
</feature>
<dbReference type="Gene3D" id="1.25.10.10">
    <property type="entry name" value="Leucine-rich Repeat Variant"/>
    <property type="match status" value="1"/>
</dbReference>
<dbReference type="EMBL" id="QUTG01003232">
    <property type="protein sequence ID" value="RHY92516.1"/>
    <property type="molecule type" value="Genomic_DNA"/>
</dbReference>
<evidence type="ECO:0000313" key="7">
    <source>
        <dbReference type="EMBL" id="RHY92516.1"/>
    </source>
</evidence>
<dbReference type="Pfam" id="PF01753">
    <property type="entry name" value="zf-MYND"/>
    <property type="match status" value="1"/>
</dbReference>
<evidence type="ECO:0000256" key="2">
    <source>
        <dbReference type="ARBA" id="ARBA00022771"/>
    </source>
</evidence>
<dbReference type="VEuPathDB" id="FungiDB:H257_01347"/>
<dbReference type="VEuPathDB" id="FungiDB:H257_01349"/>
<keyword evidence="3" id="KW-0862">Zinc</keyword>